<evidence type="ECO:0000313" key="2">
    <source>
        <dbReference type="Proteomes" id="UP000790377"/>
    </source>
</evidence>
<dbReference type="EMBL" id="MU267765">
    <property type="protein sequence ID" value="KAH7909336.1"/>
    <property type="molecule type" value="Genomic_DNA"/>
</dbReference>
<dbReference type="Proteomes" id="UP000790377">
    <property type="component" value="Unassembled WGS sequence"/>
</dbReference>
<evidence type="ECO:0000313" key="1">
    <source>
        <dbReference type="EMBL" id="KAH7909336.1"/>
    </source>
</evidence>
<comment type="caution">
    <text evidence="1">The sequence shown here is derived from an EMBL/GenBank/DDBJ whole genome shotgun (WGS) entry which is preliminary data.</text>
</comment>
<name>A0ACB8A791_9AGAM</name>
<accession>A0ACB8A791</accession>
<gene>
    <name evidence="1" type="ORF">BJ138DRAFT_1199085</name>
</gene>
<sequence length="550" mass="62186">MDIPPVFTDTHQGEINNRTTQSQESMLYAAPASAADLRRLVEVIAAGSINQMPPQWQAVSNSSMLLRTMVMIWCNGGMNEEHDFTNSRAFRLAPIASALAFCVTSANDGLIVSSLVDFAGGISPMVTATINYLSILTLEVQQSATPLSKHATSQMVALAHGFDRCATFAQAISQQDRSIYLEFIKQGLVKTIATALLAFGPKIIFQAFDETDDDPLIGLRSRRRMLSSGYRYILFAIQNADEAIPLLVQALRSGLIETILRTGACSSAGEAHIYREDIKILQEISTCYLVYDDVLRNIDTVVQQISRYNLQWYAQRDTSVWTAFLELRDTVYRHLAVRAEWISGRLCPPAIGCDAPNSKCINLSRENRSNPICSGCRMSQYCSKACQRNDWKAEHRRKCKILRTTLGSVTVNREDLYIMRAIEMYEWHRQELHVMLLILQKWKEHADIRSSLAIELDMTANPMVFRVHSIAHYTEITKDADWMQLMDGLMRFKATSNISLLPLIRVRQGRVTRVLYSPRMALGMVYNWPHVYGNGQDNPWADLLDIQLVD</sequence>
<keyword evidence="2" id="KW-1185">Reference proteome</keyword>
<reference evidence="1" key="1">
    <citation type="journal article" date="2021" name="New Phytol.">
        <title>Evolutionary innovations through gain and loss of genes in the ectomycorrhizal Boletales.</title>
        <authorList>
            <person name="Wu G."/>
            <person name="Miyauchi S."/>
            <person name="Morin E."/>
            <person name="Kuo A."/>
            <person name="Drula E."/>
            <person name="Varga T."/>
            <person name="Kohler A."/>
            <person name="Feng B."/>
            <person name="Cao Y."/>
            <person name="Lipzen A."/>
            <person name="Daum C."/>
            <person name="Hundley H."/>
            <person name="Pangilinan J."/>
            <person name="Johnson J."/>
            <person name="Barry K."/>
            <person name="LaButti K."/>
            <person name="Ng V."/>
            <person name="Ahrendt S."/>
            <person name="Min B."/>
            <person name="Choi I.G."/>
            <person name="Park H."/>
            <person name="Plett J.M."/>
            <person name="Magnuson J."/>
            <person name="Spatafora J.W."/>
            <person name="Nagy L.G."/>
            <person name="Henrissat B."/>
            <person name="Grigoriev I.V."/>
            <person name="Yang Z.L."/>
            <person name="Xu J."/>
            <person name="Martin F.M."/>
        </authorList>
    </citation>
    <scope>NUCLEOTIDE SEQUENCE</scope>
    <source>
        <strain evidence="1">ATCC 28755</strain>
    </source>
</reference>
<organism evidence="1 2">
    <name type="scientific">Hygrophoropsis aurantiaca</name>
    <dbReference type="NCBI Taxonomy" id="72124"/>
    <lineage>
        <taxon>Eukaryota</taxon>
        <taxon>Fungi</taxon>
        <taxon>Dikarya</taxon>
        <taxon>Basidiomycota</taxon>
        <taxon>Agaricomycotina</taxon>
        <taxon>Agaricomycetes</taxon>
        <taxon>Agaricomycetidae</taxon>
        <taxon>Boletales</taxon>
        <taxon>Coniophorineae</taxon>
        <taxon>Hygrophoropsidaceae</taxon>
        <taxon>Hygrophoropsis</taxon>
    </lineage>
</organism>
<proteinExistence type="predicted"/>
<protein>
    <submittedName>
        <fullName evidence="1">Uncharacterized protein</fullName>
    </submittedName>
</protein>